<evidence type="ECO:0000313" key="2">
    <source>
        <dbReference type="Proteomes" id="UP000017174"/>
    </source>
</evidence>
<dbReference type="EMBL" id="AXZG01000068">
    <property type="protein sequence ID" value="ERT64068.1"/>
    <property type="molecule type" value="Genomic_DNA"/>
</dbReference>
<sequence>MRLFLENVECLYLWGVDGIRVEPASSVFAGVRVPWVLAVVFVAAALNNHDPIQFEGDWSHL</sequence>
<proteinExistence type="predicted"/>
<accession>U7V031</accession>
<dbReference type="AlphaFoldDB" id="U7V031"/>
<comment type="caution">
    <text evidence="1">The sequence shown here is derived from an EMBL/GenBank/DDBJ whole genome shotgun (WGS) entry which is preliminary data.</text>
</comment>
<dbReference type="HOGENOM" id="CLU_2919915_0_0_11"/>
<gene>
    <name evidence="1" type="ORF">HMPREF0742_02443</name>
</gene>
<reference evidence="1 2" key="1">
    <citation type="submission" date="2013-08" db="EMBL/GenBank/DDBJ databases">
        <authorList>
            <person name="Weinstock G."/>
            <person name="Sodergren E."/>
            <person name="Wylie T."/>
            <person name="Fulton L."/>
            <person name="Fulton R."/>
            <person name="Fronick C."/>
            <person name="O'Laughlin M."/>
            <person name="Godfrey J."/>
            <person name="Miner T."/>
            <person name="Herter B."/>
            <person name="Appelbaum E."/>
            <person name="Cordes M."/>
            <person name="Lek S."/>
            <person name="Wollam A."/>
            <person name="Pepin K.H."/>
            <person name="Palsikar V.B."/>
            <person name="Mitreva M."/>
            <person name="Wilson R.K."/>
        </authorList>
    </citation>
    <scope>NUCLEOTIDE SEQUENCE [LARGE SCALE GENOMIC DNA]</scope>
    <source>
        <strain evidence="1 2">F0184</strain>
    </source>
</reference>
<dbReference type="Proteomes" id="UP000017174">
    <property type="component" value="Unassembled WGS sequence"/>
</dbReference>
<protein>
    <submittedName>
        <fullName evidence="1">Uncharacterized protein</fullName>
    </submittedName>
</protein>
<organism evidence="1 2">
    <name type="scientific">Rothia aeria F0184</name>
    <dbReference type="NCBI Taxonomy" id="888019"/>
    <lineage>
        <taxon>Bacteria</taxon>
        <taxon>Bacillati</taxon>
        <taxon>Actinomycetota</taxon>
        <taxon>Actinomycetes</taxon>
        <taxon>Micrococcales</taxon>
        <taxon>Micrococcaceae</taxon>
        <taxon>Rothia</taxon>
    </lineage>
</organism>
<name>U7V031_9MICC</name>
<evidence type="ECO:0000313" key="1">
    <source>
        <dbReference type="EMBL" id="ERT64068.1"/>
    </source>
</evidence>